<protein>
    <submittedName>
        <fullName evidence="2">Uncharacterized protein</fullName>
    </submittedName>
</protein>
<accession>A0A5E4MII6</accession>
<dbReference type="AlphaFoldDB" id="A0A5E4MII6"/>
<proteinExistence type="predicted"/>
<name>A0A5E4MII6_9HEMI</name>
<keyword evidence="3" id="KW-1185">Reference proteome</keyword>
<keyword evidence="1" id="KW-0732">Signal</keyword>
<evidence type="ECO:0000313" key="2">
    <source>
        <dbReference type="EMBL" id="VVC31350.1"/>
    </source>
</evidence>
<evidence type="ECO:0000313" key="3">
    <source>
        <dbReference type="Proteomes" id="UP000325440"/>
    </source>
</evidence>
<dbReference type="Proteomes" id="UP000325440">
    <property type="component" value="Unassembled WGS sequence"/>
</dbReference>
<gene>
    <name evidence="2" type="ORF">CINCED_3A020839</name>
</gene>
<sequence>MKILIFLNTLFLMAECIKQLVDLRYRKELTTSTIRDYINSADNSLILLHAINGGFDDKSPLYGSSSTSTTLKEKLYDFFNSFNVMNKVFMERAFGFLLKNIHLYCRLSMNLITLQNPEILKDELINAIRLREDQEYCICSYLYDYGYDVGLVLRALYYLKTFTETDIPRIEDQLMHLMRLIGDFPGYRYAGYITNERNSIRDEFLDLTPLEQLKYINDRIYFTGSESCRISPPLIGNDIMFNTAEAESDLFLQYVFETEKCLVTFETDTERILPSEKNHIDSWNCRQILESNEYRYDIYLKNHTCTNEKQKSSEHLLQLIYTLQNIATTPVRNVNWKWRHEITNPSYSDNLYSLATLKSRLKTDRYYLNIVAYDNIAADVMLYVALKEGKKLIKGMKHFIGDNCENNFHIDYRDNYIVELEFARSSLSVFQYHLDDFINTLLQRRRIDLRENNDLVKFKELSTNLLLWTDRPKGPDANITNIRETCRLIETEMKNIEAPIKVTQFDVNDFKTFYIFNPTFNVRKLNHYVFVSIKMY</sequence>
<dbReference type="OrthoDB" id="10672421at2759"/>
<evidence type="ECO:0000256" key="1">
    <source>
        <dbReference type="SAM" id="SignalP"/>
    </source>
</evidence>
<dbReference type="EMBL" id="CABPRJ010000949">
    <property type="protein sequence ID" value="VVC31350.1"/>
    <property type="molecule type" value="Genomic_DNA"/>
</dbReference>
<organism evidence="2 3">
    <name type="scientific">Cinara cedri</name>
    <dbReference type="NCBI Taxonomy" id="506608"/>
    <lineage>
        <taxon>Eukaryota</taxon>
        <taxon>Metazoa</taxon>
        <taxon>Ecdysozoa</taxon>
        <taxon>Arthropoda</taxon>
        <taxon>Hexapoda</taxon>
        <taxon>Insecta</taxon>
        <taxon>Pterygota</taxon>
        <taxon>Neoptera</taxon>
        <taxon>Paraneoptera</taxon>
        <taxon>Hemiptera</taxon>
        <taxon>Sternorrhyncha</taxon>
        <taxon>Aphidomorpha</taxon>
        <taxon>Aphidoidea</taxon>
        <taxon>Aphididae</taxon>
        <taxon>Lachninae</taxon>
        <taxon>Cinara</taxon>
    </lineage>
</organism>
<reference evidence="2 3" key="1">
    <citation type="submission" date="2019-08" db="EMBL/GenBank/DDBJ databases">
        <authorList>
            <person name="Alioto T."/>
            <person name="Alioto T."/>
            <person name="Gomez Garrido J."/>
        </authorList>
    </citation>
    <scope>NUCLEOTIDE SEQUENCE [LARGE SCALE GENOMIC DNA]</scope>
</reference>
<feature type="signal peptide" evidence="1">
    <location>
        <begin position="1"/>
        <end position="16"/>
    </location>
</feature>
<feature type="chain" id="PRO_5023027981" evidence="1">
    <location>
        <begin position="17"/>
        <end position="536"/>
    </location>
</feature>